<dbReference type="Proteomes" id="UP000183085">
    <property type="component" value="Unassembled WGS sequence"/>
</dbReference>
<evidence type="ECO:0000313" key="3">
    <source>
        <dbReference type="Proteomes" id="UP000183085"/>
    </source>
</evidence>
<evidence type="ECO:0000313" key="2">
    <source>
        <dbReference type="EMBL" id="OIP41669.1"/>
    </source>
</evidence>
<dbReference type="PROSITE" id="PS50910">
    <property type="entry name" value="HEPN"/>
    <property type="match status" value="1"/>
</dbReference>
<accession>A0A1J5E000</accession>
<dbReference type="InterPro" id="IPR007842">
    <property type="entry name" value="HEPN_dom"/>
</dbReference>
<evidence type="ECO:0000259" key="1">
    <source>
        <dbReference type="PROSITE" id="PS50910"/>
    </source>
</evidence>
<organism evidence="2 3">
    <name type="scientific">Candidatus Desantisbacteria bacterium CG2_30_40_21</name>
    <dbReference type="NCBI Taxonomy" id="1817895"/>
    <lineage>
        <taxon>Bacteria</taxon>
        <taxon>Candidatus Desantisiibacteriota</taxon>
    </lineage>
</organism>
<proteinExistence type="predicted"/>
<name>A0A1J5E000_9BACT</name>
<dbReference type="AlphaFoldDB" id="A0A1J5E000"/>
<reference evidence="2 3" key="1">
    <citation type="journal article" date="2016" name="Environ. Microbiol.">
        <title>Genomic resolution of a cold subsurface aquifer community provides metabolic insights for novel microbes adapted to high CO concentrations.</title>
        <authorList>
            <person name="Probst A.J."/>
            <person name="Castelle C.J."/>
            <person name="Singh A."/>
            <person name="Brown C.T."/>
            <person name="Anantharaman K."/>
            <person name="Sharon I."/>
            <person name="Hug L.A."/>
            <person name="Burstein D."/>
            <person name="Emerson J.B."/>
            <person name="Thomas B.C."/>
            <person name="Banfield J.F."/>
        </authorList>
    </citation>
    <scope>NUCLEOTIDE SEQUENCE [LARGE SCALE GENOMIC DNA]</scope>
    <source>
        <strain evidence="2">CG2_30_40_21</strain>
    </source>
</reference>
<dbReference type="SUPFAM" id="SSF81593">
    <property type="entry name" value="Nucleotidyltransferase substrate binding subunit/domain"/>
    <property type="match status" value="1"/>
</dbReference>
<dbReference type="SMART" id="SM00748">
    <property type="entry name" value="HEPN"/>
    <property type="match status" value="1"/>
</dbReference>
<protein>
    <recommendedName>
        <fullName evidence="1">HEPN domain-containing protein</fullName>
    </recommendedName>
</protein>
<comment type="caution">
    <text evidence="2">The sequence shown here is derived from an EMBL/GenBank/DDBJ whole genome shotgun (WGS) entry which is preliminary data.</text>
</comment>
<dbReference type="Gene3D" id="1.20.120.330">
    <property type="entry name" value="Nucleotidyltransferases domain 2"/>
    <property type="match status" value="1"/>
</dbReference>
<feature type="domain" description="HEPN" evidence="1">
    <location>
        <begin position="14"/>
        <end position="121"/>
    </location>
</feature>
<dbReference type="EMBL" id="MNYI01000073">
    <property type="protein sequence ID" value="OIP41669.1"/>
    <property type="molecule type" value="Genomic_DNA"/>
</dbReference>
<dbReference type="Pfam" id="PF05168">
    <property type="entry name" value="HEPN"/>
    <property type="match status" value="1"/>
</dbReference>
<gene>
    <name evidence="2" type="ORF">AUJ95_02910</name>
</gene>
<dbReference type="STRING" id="1817895.AUJ95_02910"/>
<sequence>MDERLNLANYWFKKANNDLKNANIVIEAEDAPVDTVCFHCQQSAEKYLKGFLVYHNIKFEKQHDLDYLLDLCYQIDSSFDSLRDMAENLIPYAVESRYPTDPFYEYPVEEGKDMIKITKDIMAFVRRKLPVDFCK</sequence>